<sequence length="56" mass="6388">MVKKAVQGDLRAIKIFLEIYDNNKDGKNVTDGLTPDEIITIIRMARNVKNDKDNKN</sequence>
<organism evidence="1">
    <name type="scientific">marine sediment metagenome</name>
    <dbReference type="NCBI Taxonomy" id="412755"/>
    <lineage>
        <taxon>unclassified sequences</taxon>
        <taxon>metagenomes</taxon>
        <taxon>ecological metagenomes</taxon>
    </lineage>
</organism>
<evidence type="ECO:0000313" key="1">
    <source>
        <dbReference type="EMBL" id="GAI87332.1"/>
    </source>
</evidence>
<accession>X1S2Q8</accession>
<dbReference type="AlphaFoldDB" id="X1S2Q8"/>
<proteinExistence type="predicted"/>
<gene>
    <name evidence="1" type="ORF">S12H4_17893</name>
</gene>
<comment type="caution">
    <text evidence="1">The sequence shown here is derived from an EMBL/GenBank/DDBJ whole genome shotgun (WGS) entry which is preliminary data.</text>
</comment>
<reference evidence="1" key="1">
    <citation type="journal article" date="2014" name="Front. Microbiol.">
        <title>High frequency of phylogenetically diverse reductive dehalogenase-homologous genes in deep subseafloor sedimentary metagenomes.</title>
        <authorList>
            <person name="Kawai M."/>
            <person name="Futagami T."/>
            <person name="Toyoda A."/>
            <person name="Takaki Y."/>
            <person name="Nishi S."/>
            <person name="Hori S."/>
            <person name="Arai W."/>
            <person name="Tsubouchi T."/>
            <person name="Morono Y."/>
            <person name="Uchiyama I."/>
            <person name="Ito T."/>
            <person name="Fujiyama A."/>
            <person name="Inagaki F."/>
            <person name="Takami H."/>
        </authorList>
    </citation>
    <scope>NUCLEOTIDE SEQUENCE</scope>
    <source>
        <strain evidence="1">Expedition CK06-06</strain>
    </source>
</reference>
<protein>
    <submittedName>
        <fullName evidence="1">Uncharacterized protein</fullName>
    </submittedName>
</protein>
<dbReference type="EMBL" id="BARW01008791">
    <property type="protein sequence ID" value="GAI87332.1"/>
    <property type="molecule type" value="Genomic_DNA"/>
</dbReference>
<name>X1S2Q8_9ZZZZ</name>